<keyword evidence="1" id="KW-0472">Membrane</keyword>
<sequence length="300" mass="31813">MTDAYGYVPIAILASEMLVIVVVLGIFEMRGFLAHRALCQEPPASVPDADTLSPTELAFLAGGTRRRAEVTLTGMYLRGRIRLQDDNGALTVSGPRQPLLGEGDPMERAILRHLGAHGSSTANGLIDAAVAVSGRRSVRQRLSGIGLFADSAELERALHMRAWALNLLTWIGSVGLLGLVAGGGVYIAAGDAWARDMAALTLGFGVTLVSSWALLRGLGTITGGDLTSRTAAGDALLAQARERYAAPGPDSDRRLALDDALRFTALSGFTDMRRTRFIRTSSQITDVLWHRDGSCAGRSG</sequence>
<protein>
    <recommendedName>
        <fullName evidence="4">TIGR04222 domain-containing membrane protein</fullName>
    </recommendedName>
</protein>
<name>A0ABN2T5J2_9ACTN</name>
<feature type="transmembrane region" description="Helical" evidence="1">
    <location>
        <begin position="193"/>
        <end position="215"/>
    </location>
</feature>
<dbReference type="Proteomes" id="UP001501585">
    <property type="component" value="Unassembled WGS sequence"/>
</dbReference>
<accession>A0ABN2T5J2</accession>
<gene>
    <name evidence="2" type="ORF">GCM10009799_27910</name>
</gene>
<keyword evidence="3" id="KW-1185">Reference proteome</keyword>
<reference evidence="2 3" key="1">
    <citation type="journal article" date="2019" name="Int. J. Syst. Evol. Microbiol.">
        <title>The Global Catalogue of Microorganisms (GCM) 10K type strain sequencing project: providing services to taxonomists for standard genome sequencing and annotation.</title>
        <authorList>
            <consortium name="The Broad Institute Genomics Platform"/>
            <consortium name="The Broad Institute Genome Sequencing Center for Infectious Disease"/>
            <person name="Wu L."/>
            <person name="Ma J."/>
        </authorList>
    </citation>
    <scope>NUCLEOTIDE SEQUENCE [LARGE SCALE GENOMIC DNA]</scope>
    <source>
        <strain evidence="2 3">JCM 15313</strain>
    </source>
</reference>
<feature type="transmembrane region" description="Helical" evidence="1">
    <location>
        <begin position="6"/>
        <end position="27"/>
    </location>
</feature>
<keyword evidence="1" id="KW-0812">Transmembrane</keyword>
<organism evidence="2 3">
    <name type="scientific">Nocardiopsis rhodophaea</name>
    <dbReference type="NCBI Taxonomy" id="280238"/>
    <lineage>
        <taxon>Bacteria</taxon>
        <taxon>Bacillati</taxon>
        <taxon>Actinomycetota</taxon>
        <taxon>Actinomycetes</taxon>
        <taxon>Streptosporangiales</taxon>
        <taxon>Nocardiopsidaceae</taxon>
        <taxon>Nocardiopsis</taxon>
    </lineage>
</organism>
<feature type="transmembrane region" description="Helical" evidence="1">
    <location>
        <begin position="163"/>
        <end position="187"/>
    </location>
</feature>
<proteinExistence type="predicted"/>
<evidence type="ECO:0000256" key="1">
    <source>
        <dbReference type="SAM" id="Phobius"/>
    </source>
</evidence>
<dbReference type="RefSeq" id="WP_344101049.1">
    <property type="nucleotide sequence ID" value="NZ_BAAAPC010000011.1"/>
</dbReference>
<keyword evidence="1" id="KW-1133">Transmembrane helix</keyword>
<evidence type="ECO:0000313" key="2">
    <source>
        <dbReference type="EMBL" id="GAA1999191.1"/>
    </source>
</evidence>
<comment type="caution">
    <text evidence="2">The sequence shown here is derived from an EMBL/GenBank/DDBJ whole genome shotgun (WGS) entry which is preliminary data.</text>
</comment>
<dbReference type="EMBL" id="BAAAPC010000011">
    <property type="protein sequence ID" value="GAA1999191.1"/>
    <property type="molecule type" value="Genomic_DNA"/>
</dbReference>
<evidence type="ECO:0008006" key="4">
    <source>
        <dbReference type="Google" id="ProtNLM"/>
    </source>
</evidence>
<dbReference type="InterPro" id="IPR026467">
    <property type="entry name" value="Ser/Gly_Cys_C_dom"/>
</dbReference>
<evidence type="ECO:0000313" key="3">
    <source>
        <dbReference type="Proteomes" id="UP001501585"/>
    </source>
</evidence>
<dbReference type="NCBIfam" id="TIGR04222">
    <property type="entry name" value="near_uncomplex"/>
    <property type="match status" value="1"/>
</dbReference>